<comment type="caution">
    <text evidence="1">The sequence shown here is derived from an EMBL/GenBank/DDBJ whole genome shotgun (WGS) entry which is preliminary data.</text>
</comment>
<reference evidence="1 2" key="1">
    <citation type="submission" date="2006-03" db="EMBL/GenBank/DDBJ databases">
        <authorList>
            <person name="Bartlett D.H."/>
            <person name="Valle G."/>
            <person name="Lauro F.M."/>
            <person name="Vezzi A."/>
            <person name="Simonato F."/>
            <person name="Eloe E."/>
            <person name="Vitulo N."/>
            <person name="Stratton T.K."/>
            <person name="D'angelo M."/>
            <person name="Ferriera S."/>
            <person name="Johnson J."/>
            <person name="Kravitz S."/>
            <person name="Beeson K."/>
            <person name="Sutton G."/>
            <person name="Rogers Y."/>
            <person name="Friedman R."/>
            <person name="Frazier M."/>
            <person name="Venter J.C."/>
        </authorList>
    </citation>
    <scope>NUCLEOTIDE SEQUENCE [LARGE SCALE GENOMIC DNA]</scope>
    <source>
        <strain evidence="1 2">3TCK</strain>
    </source>
</reference>
<dbReference type="EMBL" id="AAPH01000020">
    <property type="protein sequence ID" value="EAS42484.1"/>
    <property type="molecule type" value="Genomic_DNA"/>
</dbReference>
<name>Q1Z1M1_9GAMM</name>
<organism evidence="1 2">
    <name type="scientific">Photobacterium profundum 3TCK</name>
    <dbReference type="NCBI Taxonomy" id="314280"/>
    <lineage>
        <taxon>Bacteria</taxon>
        <taxon>Pseudomonadati</taxon>
        <taxon>Pseudomonadota</taxon>
        <taxon>Gammaproteobacteria</taxon>
        <taxon>Vibrionales</taxon>
        <taxon>Vibrionaceae</taxon>
        <taxon>Photobacterium</taxon>
    </lineage>
</organism>
<dbReference type="HOGENOM" id="CLU_2719465_0_0_6"/>
<evidence type="ECO:0000313" key="1">
    <source>
        <dbReference type="EMBL" id="EAS42484.1"/>
    </source>
</evidence>
<dbReference type="AlphaFoldDB" id="Q1Z1M1"/>
<evidence type="ECO:0000313" key="2">
    <source>
        <dbReference type="Proteomes" id="UP000003789"/>
    </source>
</evidence>
<protein>
    <submittedName>
        <fullName evidence="1">Uncharacterized protein</fullName>
    </submittedName>
</protein>
<gene>
    <name evidence="1" type="ORF">P3TCK_24300</name>
</gene>
<dbReference type="Proteomes" id="UP000003789">
    <property type="component" value="Unassembled WGS sequence"/>
</dbReference>
<proteinExistence type="predicted"/>
<accession>Q1Z1M1</accession>
<dbReference type="AntiFam" id="ANF00041">
    <property type="entry name" value="Antisense to RNaseP"/>
</dbReference>
<sequence>MVLLRVEFTMPRTITSRAVRSYRTLSPLPVLASESSAVYSLLHLSWARAPQTLSGTLPFGARTFLPSVSLPKDINEAAIA</sequence>